<dbReference type="GO" id="GO:0005783">
    <property type="term" value="C:endoplasmic reticulum"/>
    <property type="evidence" value="ECO:0007669"/>
    <property type="project" value="UniProtKB-SubCell"/>
</dbReference>
<proteinExistence type="inferred from homology"/>
<organism evidence="8 9">
    <name type="scientific">Candida verbasci</name>
    <dbReference type="NCBI Taxonomy" id="1227364"/>
    <lineage>
        <taxon>Eukaryota</taxon>
        <taxon>Fungi</taxon>
        <taxon>Dikarya</taxon>
        <taxon>Ascomycota</taxon>
        <taxon>Saccharomycotina</taxon>
        <taxon>Pichiomycetes</taxon>
        <taxon>Debaryomycetaceae</taxon>
        <taxon>Candida/Lodderomyces clade</taxon>
        <taxon>Candida</taxon>
    </lineage>
</organism>
<reference evidence="8" key="1">
    <citation type="submission" date="2022-12" db="EMBL/GenBank/DDBJ databases">
        <authorList>
            <person name="Brejova B."/>
        </authorList>
    </citation>
    <scope>NUCLEOTIDE SEQUENCE</scope>
</reference>
<evidence type="ECO:0000256" key="1">
    <source>
        <dbReference type="ARBA" id="ARBA00004555"/>
    </source>
</evidence>
<evidence type="ECO:0000256" key="7">
    <source>
        <dbReference type="RuleBase" id="RU366065"/>
    </source>
</evidence>
<gene>
    <name evidence="8" type="ORF">CANVERA_P3447</name>
</gene>
<dbReference type="PANTHER" id="PTHR23249">
    <property type="entry name" value="TRAFFICKING PROTEIN PARTICLE COMPLEX SUBUNIT"/>
    <property type="match status" value="1"/>
</dbReference>
<dbReference type="PANTHER" id="PTHR23249:SF15">
    <property type="entry name" value="TRAFFICKING PROTEIN PARTICLE COMPLEX SUBUNIT 4"/>
    <property type="match status" value="1"/>
</dbReference>
<comment type="subcellular location">
    <subcellularLocation>
        <location evidence="7">Endoplasmic reticulum</location>
    </subcellularLocation>
    <subcellularLocation>
        <location evidence="7">Golgi apparatus</location>
        <location evidence="7">cis-Golgi network</location>
    </subcellularLocation>
    <subcellularLocation>
        <location evidence="1">Golgi apparatus</location>
    </subcellularLocation>
</comment>
<keyword evidence="4 7" id="KW-0931">ER-Golgi transport</keyword>
<name>A0A9W4TZ14_9ASCO</name>
<dbReference type="Proteomes" id="UP001152885">
    <property type="component" value="Unassembled WGS sequence"/>
</dbReference>
<evidence type="ECO:0000256" key="3">
    <source>
        <dbReference type="ARBA" id="ARBA00022824"/>
    </source>
</evidence>
<dbReference type="GO" id="GO:0005794">
    <property type="term" value="C:Golgi apparatus"/>
    <property type="evidence" value="ECO:0007669"/>
    <property type="project" value="UniProtKB-SubCell"/>
</dbReference>
<dbReference type="InterPro" id="IPR011012">
    <property type="entry name" value="Longin-like_dom_sf"/>
</dbReference>
<evidence type="ECO:0000256" key="2">
    <source>
        <dbReference type="ARBA" id="ARBA00022448"/>
    </source>
</evidence>
<dbReference type="AlphaFoldDB" id="A0A9W4TZ14"/>
<dbReference type="EMBL" id="CANTUO010000003">
    <property type="protein sequence ID" value="CAI5758938.1"/>
    <property type="molecule type" value="Genomic_DNA"/>
</dbReference>
<dbReference type="CDD" id="cd14856">
    <property type="entry name" value="TRAPPC4_synbindin"/>
    <property type="match status" value="1"/>
</dbReference>
<dbReference type="InterPro" id="IPR007233">
    <property type="entry name" value="TRAPPC"/>
</dbReference>
<dbReference type="SMART" id="SM01399">
    <property type="entry name" value="Sybindin"/>
    <property type="match status" value="1"/>
</dbReference>
<dbReference type="Pfam" id="PF04099">
    <property type="entry name" value="Sybindin"/>
    <property type="match status" value="1"/>
</dbReference>
<accession>A0A9W4TZ14</accession>
<evidence type="ECO:0000256" key="4">
    <source>
        <dbReference type="ARBA" id="ARBA00022892"/>
    </source>
</evidence>
<comment type="subunit">
    <text evidence="7">Part of the multisubunit transport protein particle (TRAPP) complex.</text>
</comment>
<dbReference type="GO" id="GO:0030008">
    <property type="term" value="C:TRAPP complex"/>
    <property type="evidence" value="ECO:0007669"/>
    <property type="project" value="UniProtKB-UniRule"/>
</dbReference>
<dbReference type="GO" id="GO:0006888">
    <property type="term" value="P:endoplasmic reticulum to Golgi vesicle-mediated transport"/>
    <property type="evidence" value="ECO:0007669"/>
    <property type="project" value="UniProtKB-UniRule"/>
</dbReference>
<sequence length="168" mass="18967">MKVYSILILNKAGGLIYQNEISSGLNKLSANDYLVLAGTLHGVHAIGSKLSQSISTTNNLKNTEELNSIQNSNILSFGKALNPNNNKSGLQSIETDFFNLYNFQTVSGLKFIIITSPNDNFENFETSNEIFRKLYILYSDYVMKDPFYSLDMPIKSILFDKNVKELFR</sequence>
<dbReference type="Gene3D" id="3.30.450.70">
    <property type="match status" value="1"/>
</dbReference>
<protein>
    <recommendedName>
        <fullName evidence="7">Trafficking protein particle complex subunit</fullName>
    </recommendedName>
</protein>
<evidence type="ECO:0000313" key="8">
    <source>
        <dbReference type="EMBL" id="CAI5758938.1"/>
    </source>
</evidence>
<comment type="caution">
    <text evidence="8">The sequence shown here is derived from an EMBL/GenBank/DDBJ whole genome shotgun (WGS) entry which is preliminary data.</text>
</comment>
<keyword evidence="5 7" id="KW-0333">Golgi apparatus</keyword>
<keyword evidence="2 7" id="KW-0813">Transport</keyword>
<evidence type="ECO:0000256" key="5">
    <source>
        <dbReference type="ARBA" id="ARBA00023034"/>
    </source>
</evidence>
<dbReference type="OrthoDB" id="246406at2759"/>
<dbReference type="SUPFAM" id="SSF64356">
    <property type="entry name" value="SNARE-like"/>
    <property type="match status" value="1"/>
</dbReference>
<keyword evidence="3 7" id="KW-0256">Endoplasmic reticulum</keyword>
<comment type="similarity">
    <text evidence="6">Belongs to the TRAPP small subunits family. TRAPPC4 subfamily.</text>
</comment>
<evidence type="ECO:0000313" key="9">
    <source>
        <dbReference type="Proteomes" id="UP001152885"/>
    </source>
</evidence>
<keyword evidence="9" id="KW-1185">Reference proteome</keyword>
<evidence type="ECO:0000256" key="6">
    <source>
        <dbReference type="ARBA" id="ARBA00038179"/>
    </source>
</evidence>